<dbReference type="EMBL" id="SPHZ02000001">
    <property type="protein sequence ID" value="KAF0936154.1"/>
    <property type="molecule type" value="Genomic_DNA"/>
</dbReference>
<evidence type="ECO:0000313" key="2">
    <source>
        <dbReference type="EMBL" id="KAF0936154.1"/>
    </source>
</evidence>
<sequence>MRRWPSDAALRRPGPVVTGTGEAKWSSYPGAACCRNAGTPIGTKCCMQAVQQQHGVETSTP</sequence>
<keyword evidence="3" id="KW-1185">Reference proteome</keyword>
<accession>A0A6G1FH51</accession>
<evidence type="ECO:0000256" key="1">
    <source>
        <dbReference type="SAM" id="MobiDB-lite"/>
    </source>
</evidence>
<feature type="region of interest" description="Disordered" evidence="1">
    <location>
        <begin position="1"/>
        <end position="23"/>
    </location>
</feature>
<proteinExistence type="predicted"/>
<name>A0A6G1FH51_9ORYZ</name>
<evidence type="ECO:0000313" key="3">
    <source>
        <dbReference type="Proteomes" id="UP000479710"/>
    </source>
</evidence>
<dbReference type="AlphaFoldDB" id="A0A6G1FH51"/>
<reference evidence="2 3" key="1">
    <citation type="submission" date="2019-11" db="EMBL/GenBank/DDBJ databases">
        <title>Whole genome sequence of Oryza granulata.</title>
        <authorList>
            <person name="Li W."/>
        </authorList>
    </citation>
    <scope>NUCLEOTIDE SEQUENCE [LARGE SCALE GENOMIC DNA]</scope>
    <source>
        <strain evidence="3">cv. Menghai</strain>
        <tissue evidence="2">Leaf</tissue>
    </source>
</reference>
<protein>
    <submittedName>
        <fullName evidence="2">Uncharacterized protein</fullName>
    </submittedName>
</protein>
<gene>
    <name evidence="2" type="ORF">E2562_038963</name>
</gene>
<dbReference type="Proteomes" id="UP000479710">
    <property type="component" value="Unassembled WGS sequence"/>
</dbReference>
<comment type="caution">
    <text evidence="2">The sequence shown here is derived from an EMBL/GenBank/DDBJ whole genome shotgun (WGS) entry which is preliminary data.</text>
</comment>
<organism evidence="2 3">
    <name type="scientific">Oryza meyeriana var. granulata</name>
    <dbReference type="NCBI Taxonomy" id="110450"/>
    <lineage>
        <taxon>Eukaryota</taxon>
        <taxon>Viridiplantae</taxon>
        <taxon>Streptophyta</taxon>
        <taxon>Embryophyta</taxon>
        <taxon>Tracheophyta</taxon>
        <taxon>Spermatophyta</taxon>
        <taxon>Magnoliopsida</taxon>
        <taxon>Liliopsida</taxon>
        <taxon>Poales</taxon>
        <taxon>Poaceae</taxon>
        <taxon>BOP clade</taxon>
        <taxon>Oryzoideae</taxon>
        <taxon>Oryzeae</taxon>
        <taxon>Oryzinae</taxon>
        <taxon>Oryza</taxon>
        <taxon>Oryza meyeriana</taxon>
    </lineage>
</organism>